<evidence type="ECO:0000256" key="4">
    <source>
        <dbReference type="ARBA" id="ARBA00023002"/>
    </source>
</evidence>
<reference evidence="9 10" key="1">
    <citation type="submission" date="2017-10" db="EMBL/GenBank/DDBJ databases">
        <title>A large-scale comparative metagenomic study reveals the eutrophication-driven functional interactions in six Microcystis-epibionts communities.</title>
        <authorList>
            <person name="Li Q."/>
            <person name="Lin F."/>
        </authorList>
    </citation>
    <scope>NUCLEOTIDE SEQUENCE [LARGE SCALE GENOMIC DNA]</scope>
    <source>
        <strain evidence="9">TF09</strain>
    </source>
</reference>
<evidence type="ECO:0000259" key="8">
    <source>
        <dbReference type="Pfam" id="PF03460"/>
    </source>
</evidence>
<dbReference type="InterPro" id="IPR036136">
    <property type="entry name" value="Nit/Sulf_reduc_fer-like_dom_sf"/>
</dbReference>
<dbReference type="EC" id="1.14.13.83" evidence="9"/>
<dbReference type="Gene3D" id="3.90.480.10">
    <property type="entry name" value="Sulfite Reductase Hemoprotein,Domain 2"/>
    <property type="match status" value="1"/>
</dbReference>
<dbReference type="GO" id="GO:0020037">
    <property type="term" value="F:heme binding"/>
    <property type="evidence" value="ECO:0007669"/>
    <property type="project" value="InterPro"/>
</dbReference>
<feature type="domain" description="Nitrite/Sulfite reductase ferredoxin-like" evidence="8">
    <location>
        <begin position="20"/>
        <end position="68"/>
    </location>
</feature>
<evidence type="ECO:0000256" key="3">
    <source>
        <dbReference type="ARBA" id="ARBA00022723"/>
    </source>
</evidence>
<keyword evidence="2" id="KW-0349">Heme</keyword>
<dbReference type="SUPFAM" id="SSF55124">
    <property type="entry name" value="Nitrite/Sulfite reductase N-terminal domain-like"/>
    <property type="match status" value="2"/>
</dbReference>
<dbReference type="Proteomes" id="UP000256873">
    <property type="component" value="Unassembled WGS sequence"/>
</dbReference>
<evidence type="ECO:0000256" key="5">
    <source>
        <dbReference type="ARBA" id="ARBA00023004"/>
    </source>
</evidence>
<proteinExistence type="predicted"/>
<dbReference type="InterPro" id="IPR005117">
    <property type="entry name" value="NiRdtase/SiRdtase_haem-b_fer"/>
</dbReference>
<feature type="domain" description="Nitrite/Sulfite reductase ferredoxin-like" evidence="8">
    <location>
        <begin position="281"/>
        <end position="347"/>
    </location>
</feature>
<organism evidence="9 10">
    <name type="scientific">Microcystis flos-aquae TF09</name>
    <dbReference type="NCBI Taxonomy" id="2060473"/>
    <lineage>
        <taxon>Bacteria</taxon>
        <taxon>Bacillati</taxon>
        <taxon>Cyanobacteriota</taxon>
        <taxon>Cyanophyceae</taxon>
        <taxon>Oscillatoriophycideae</taxon>
        <taxon>Chroococcales</taxon>
        <taxon>Microcystaceae</taxon>
        <taxon>Microcystis</taxon>
    </lineage>
</organism>
<dbReference type="GO" id="GO:0043818">
    <property type="term" value="F:precorrin-3B synthase activity"/>
    <property type="evidence" value="ECO:0007669"/>
    <property type="project" value="UniProtKB-EC"/>
</dbReference>
<sequence>MNWLVKANACPGLFYGTAAQDGFLIRLRTPGGWLNSPQGKAIATWLEQWQSTVQVTNRANLQIRGLQKSPSLEEFQTLQKLGLAAHNPSIDHLRNIMSSPTAGIDCQELIDTRPLVQELDNFIQNYPSIAQLSPKFSIGIDGGGAVGIGTGSTMAWQHRYNEIHLSAIALNNPNNLTSIVCFRLALGGDKQLYDTDLLIEPENCLAVVKTLVKVYLDYVQQTPKIKGKKPRMKHLIKDWGLTKYLEQVNSQLHRNYTGIIDWQECQQTAHSTQPYFHLGIHPQKQPGLSYVGLSLRLGQLTANQLWGLAALSETFGSGQLRLTPWQTVILPDIPDEKVSELLPKLASLGLSASLGWDAGIVACSGKPGCAAAATATQIHGSLLADYLQKHLTCNSPVNIHLTGCAKSCAQPGPAEITLLGTTIEENGQILEAYQVYVGDSQKFLETPIFEGEFTKIPPLIAQILSSQKSKNLDEQNGIH</sequence>
<keyword evidence="4 9" id="KW-0560">Oxidoreductase</keyword>
<keyword evidence="6" id="KW-0411">Iron-sulfur</keyword>
<evidence type="ECO:0000313" key="9">
    <source>
        <dbReference type="EMBL" id="REJ42592.1"/>
    </source>
</evidence>
<dbReference type="Pfam" id="PF03460">
    <property type="entry name" value="NIR_SIR_ferr"/>
    <property type="match status" value="2"/>
</dbReference>
<dbReference type="SUPFAM" id="SSF56014">
    <property type="entry name" value="Nitrite and sulphite reductase 4Fe-4S domain-like"/>
    <property type="match status" value="2"/>
</dbReference>
<dbReference type="Gene3D" id="3.30.413.10">
    <property type="entry name" value="Sulfite Reductase Hemoprotein, domain 1"/>
    <property type="match status" value="2"/>
</dbReference>
<dbReference type="PANTHER" id="PTHR32439:SF9">
    <property type="entry name" value="BLR3264 PROTEIN"/>
    <property type="match status" value="1"/>
</dbReference>
<dbReference type="Pfam" id="PF01077">
    <property type="entry name" value="NIR_SIR"/>
    <property type="match status" value="1"/>
</dbReference>
<dbReference type="AlphaFoldDB" id="A0A3E0L653"/>
<dbReference type="GO" id="GO:0046872">
    <property type="term" value="F:metal ion binding"/>
    <property type="evidence" value="ECO:0007669"/>
    <property type="project" value="UniProtKB-KW"/>
</dbReference>
<evidence type="ECO:0000256" key="1">
    <source>
        <dbReference type="ARBA" id="ARBA00022485"/>
    </source>
</evidence>
<dbReference type="PANTHER" id="PTHR32439">
    <property type="entry name" value="FERREDOXIN--NITRITE REDUCTASE, CHLOROPLASTIC"/>
    <property type="match status" value="1"/>
</dbReference>
<dbReference type="InterPro" id="IPR051329">
    <property type="entry name" value="NIR_SIR_4Fe-4S"/>
</dbReference>
<keyword evidence="3" id="KW-0479">Metal-binding</keyword>
<dbReference type="InterPro" id="IPR006067">
    <property type="entry name" value="NO2/SO3_Rdtase_4Fe4S_dom"/>
</dbReference>
<dbReference type="InterPro" id="IPR012798">
    <property type="entry name" value="Cbl_synth_CobG-like"/>
</dbReference>
<name>A0A3E0L653_9CHRO</name>
<dbReference type="PROSITE" id="PS00365">
    <property type="entry name" value="NIR_SIR"/>
    <property type="match status" value="1"/>
</dbReference>
<evidence type="ECO:0000256" key="2">
    <source>
        <dbReference type="ARBA" id="ARBA00022617"/>
    </source>
</evidence>
<dbReference type="GO" id="GO:0051539">
    <property type="term" value="F:4 iron, 4 sulfur cluster binding"/>
    <property type="evidence" value="ECO:0007669"/>
    <property type="project" value="UniProtKB-KW"/>
</dbReference>
<comment type="caution">
    <text evidence="9">The sequence shown here is derived from an EMBL/GenBank/DDBJ whole genome shotgun (WGS) entry which is preliminary data.</text>
</comment>
<dbReference type="NCBIfam" id="TIGR02435">
    <property type="entry name" value="CobG"/>
    <property type="match status" value="1"/>
</dbReference>
<keyword evidence="1" id="KW-0004">4Fe-4S</keyword>
<evidence type="ECO:0000313" key="10">
    <source>
        <dbReference type="Proteomes" id="UP000256873"/>
    </source>
</evidence>
<protein>
    <submittedName>
        <fullName evidence="9">Precorrin-3B synthase</fullName>
        <ecNumber evidence="9">1.14.13.83</ecNumber>
    </submittedName>
</protein>
<evidence type="ECO:0000259" key="7">
    <source>
        <dbReference type="Pfam" id="PF01077"/>
    </source>
</evidence>
<keyword evidence="5" id="KW-0408">Iron</keyword>
<feature type="domain" description="Nitrite/sulphite reductase 4Fe-4S" evidence="7">
    <location>
        <begin position="91"/>
        <end position="253"/>
    </location>
</feature>
<dbReference type="InterPro" id="IPR045854">
    <property type="entry name" value="NO2/SO3_Rdtase_4Fe4S_sf"/>
</dbReference>
<accession>A0A3E0L653</accession>
<evidence type="ECO:0000256" key="6">
    <source>
        <dbReference type="ARBA" id="ARBA00023014"/>
    </source>
</evidence>
<dbReference type="EMBL" id="QQWC01000002">
    <property type="protein sequence ID" value="REJ42592.1"/>
    <property type="molecule type" value="Genomic_DNA"/>
</dbReference>
<dbReference type="InterPro" id="IPR006066">
    <property type="entry name" value="NO2/SO3_Rdtase_FeS/sirohaem_BS"/>
</dbReference>
<gene>
    <name evidence="9" type="primary">cobG</name>
    <name evidence="9" type="ORF">DWQ54_06590</name>
</gene>